<sequence>MDTAVIAGVGAERGLGAQLCLRFASLGMHVLVAGRTQEKLDVIVEKIAEAGGSAEAVQTDVTQEADIQALFSKVNGKLTLAIYNAGNNTPGAIQDMTADYFEASWRVACFGAFLFAREASRIMSEQGSGTILFTGASASLRGKANFGAFTAAKAGLRQMAQALAKECGPQGIHVAHVIVDGAINGERVAKRYPEYAARLQEDGINLEGIVDAYQYLFEQQNKAWSFELDLRTSTENW</sequence>
<keyword evidence="2" id="KW-1185">Reference proteome</keyword>
<reference evidence="1 2" key="1">
    <citation type="submission" date="2020-08" db="EMBL/GenBank/DDBJ databases">
        <title>Genomic Encyclopedia of Type Strains, Phase IV (KMG-IV): sequencing the most valuable type-strain genomes for metagenomic binning, comparative biology and taxonomic classification.</title>
        <authorList>
            <person name="Goeker M."/>
        </authorList>
    </citation>
    <scope>NUCLEOTIDE SEQUENCE [LARGE SCALE GENOMIC DNA]</scope>
    <source>
        <strain evidence="1 2">DSM 22368</strain>
    </source>
</reference>
<dbReference type="InterPro" id="IPR002347">
    <property type="entry name" value="SDR_fam"/>
</dbReference>
<dbReference type="SUPFAM" id="SSF51735">
    <property type="entry name" value="NAD(P)-binding Rossmann-fold domains"/>
    <property type="match status" value="1"/>
</dbReference>
<dbReference type="PRINTS" id="PR00081">
    <property type="entry name" value="GDHRDH"/>
</dbReference>
<organism evidence="1 2">
    <name type="scientific">Pseudoteredinibacter isoporae</name>
    <dbReference type="NCBI Taxonomy" id="570281"/>
    <lineage>
        <taxon>Bacteria</taxon>
        <taxon>Pseudomonadati</taxon>
        <taxon>Pseudomonadota</taxon>
        <taxon>Gammaproteobacteria</taxon>
        <taxon>Cellvibrionales</taxon>
        <taxon>Cellvibrionaceae</taxon>
        <taxon>Pseudoteredinibacter</taxon>
    </lineage>
</organism>
<comment type="caution">
    <text evidence="1">The sequence shown here is derived from an EMBL/GenBank/DDBJ whole genome shotgun (WGS) entry which is preliminary data.</text>
</comment>
<dbReference type="PANTHER" id="PTHR43431">
    <property type="entry name" value="OXIDOREDUCTASE, SHORT CHAIN DEHYDROGENASE/REDUCTASE FAMILY (AFU_ORTHOLOGUE AFUA_5G14000)"/>
    <property type="match status" value="1"/>
</dbReference>
<dbReference type="RefSeq" id="WP_166850661.1">
    <property type="nucleotide sequence ID" value="NZ_JAAONY010000001.1"/>
</dbReference>
<gene>
    <name evidence="1" type="ORF">HNR48_000915</name>
</gene>
<dbReference type="EMBL" id="JACHHT010000001">
    <property type="protein sequence ID" value="MBB6520637.1"/>
    <property type="molecule type" value="Genomic_DNA"/>
</dbReference>
<dbReference type="Proteomes" id="UP000528457">
    <property type="component" value="Unassembled WGS sequence"/>
</dbReference>
<evidence type="ECO:0000313" key="2">
    <source>
        <dbReference type="Proteomes" id="UP000528457"/>
    </source>
</evidence>
<dbReference type="PANTHER" id="PTHR43431:SF7">
    <property type="entry name" value="OXIDOREDUCTASE, SHORT CHAIN DEHYDROGENASE_REDUCTASE FAMILY (AFU_ORTHOLOGUE AFUA_5G14000)"/>
    <property type="match status" value="1"/>
</dbReference>
<evidence type="ECO:0000313" key="1">
    <source>
        <dbReference type="EMBL" id="MBB6520637.1"/>
    </source>
</evidence>
<dbReference type="AlphaFoldDB" id="A0A7X0MX88"/>
<dbReference type="InParanoid" id="A0A7X0MX88"/>
<dbReference type="Pfam" id="PF00106">
    <property type="entry name" value="adh_short"/>
    <property type="match status" value="1"/>
</dbReference>
<accession>A0A7X0MX88</accession>
<dbReference type="InterPro" id="IPR036291">
    <property type="entry name" value="NAD(P)-bd_dom_sf"/>
</dbReference>
<dbReference type="Gene3D" id="3.40.50.720">
    <property type="entry name" value="NAD(P)-binding Rossmann-like Domain"/>
    <property type="match status" value="1"/>
</dbReference>
<proteinExistence type="predicted"/>
<protein>
    <submittedName>
        <fullName evidence="1">NAD(P)-dependent dehydrogenase (Short-subunit alcohol dehydrogenase family)</fullName>
    </submittedName>
</protein>
<name>A0A7X0MX88_9GAMM</name>